<dbReference type="InterPro" id="IPR036397">
    <property type="entry name" value="RNaseH_sf"/>
</dbReference>
<sequence length="164" mass="18707">MEQQTRKVQAQAWSYKAPRLKKLLTHCDSISRHRTTRQSLRLAKEVGAKQLADLNDSLLVTNQINGTYGVKDPRMQKYLDAVHNISSTFKCFPIKQISQGKNARADALRKLASTSYDHLTKKVLVEELLERSIDNQKVNTISAPPEWTKPFVDYLCHGVLPDYP</sequence>
<keyword evidence="2" id="KW-1185">Reference proteome</keyword>
<dbReference type="PANTHER" id="PTHR48475">
    <property type="entry name" value="RIBONUCLEASE H"/>
    <property type="match status" value="1"/>
</dbReference>
<accession>A0A9R1WYR5</accession>
<proteinExistence type="predicted"/>
<dbReference type="PANTHER" id="PTHR48475:SF2">
    <property type="entry name" value="RIBONUCLEASE H"/>
    <property type="match status" value="1"/>
</dbReference>
<name>A0A9R1WYR5_LACSA</name>
<organism evidence="1 2">
    <name type="scientific">Lactuca sativa</name>
    <name type="common">Garden lettuce</name>
    <dbReference type="NCBI Taxonomy" id="4236"/>
    <lineage>
        <taxon>Eukaryota</taxon>
        <taxon>Viridiplantae</taxon>
        <taxon>Streptophyta</taxon>
        <taxon>Embryophyta</taxon>
        <taxon>Tracheophyta</taxon>
        <taxon>Spermatophyta</taxon>
        <taxon>Magnoliopsida</taxon>
        <taxon>eudicotyledons</taxon>
        <taxon>Gunneridae</taxon>
        <taxon>Pentapetalae</taxon>
        <taxon>asterids</taxon>
        <taxon>campanulids</taxon>
        <taxon>Asterales</taxon>
        <taxon>Asteraceae</taxon>
        <taxon>Cichorioideae</taxon>
        <taxon>Cichorieae</taxon>
        <taxon>Lactucinae</taxon>
        <taxon>Lactuca</taxon>
    </lineage>
</organism>
<dbReference type="Proteomes" id="UP000235145">
    <property type="component" value="Unassembled WGS sequence"/>
</dbReference>
<evidence type="ECO:0000313" key="1">
    <source>
        <dbReference type="EMBL" id="KAJ0194140.1"/>
    </source>
</evidence>
<evidence type="ECO:0008006" key="3">
    <source>
        <dbReference type="Google" id="ProtNLM"/>
    </source>
</evidence>
<dbReference type="AlphaFoldDB" id="A0A9R1WYR5"/>
<reference evidence="1 2" key="1">
    <citation type="journal article" date="2017" name="Nat. Commun.">
        <title>Genome assembly with in vitro proximity ligation data and whole-genome triplication in lettuce.</title>
        <authorList>
            <person name="Reyes-Chin-Wo S."/>
            <person name="Wang Z."/>
            <person name="Yang X."/>
            <person name="Kozik A."/>
            <person name="Arikit S."/>
            <person name="Song C."/>
            <person name="Xia L."/>
            <person name="Froenicke L."/>
            <person name="Lavelle D.O."/>
            <person name="Truco M.J."/>
            <person name="Xia R."/>
            <person name="Zhu S."/>
            <person name="Xu C."/>
            <person name="Xu H."/>
            <person name="Xu X."/>
            <person name="Cox K."/>
            <person name="Korf I."/>
            <person name="Meyers B.C."/>
            <person name="Michelmore R.W."/>
        </authorList>
    </citation>
    <scope>NUCLEOTIDE SEQUENCE [LARGE SCALE GENOMIC DNA]</scope>
    <source>
        <strain evidence="2">cv. Salinas</strain>
        <tissue evidence="1">Seedlings</tissue>
    </source>
</reference>
<gene>
    <name evidence="1" type="ORF">LSAT_V11C800404620</name>
</gene>
<dbReference type="Gene3D" id="3.30.420.10">
    <property type="entry name" value="Ribonuclease H-like superfamily/Ribonuclease H"/>
    <property type="match status" value="1"/>
</dbReference>
<dbReference type="GO" id="GO:0003676">
    <property type="term" value="F:nucleic acid binding"/>
    <property type="evidence" value="ECO:0007669"/>
    <property type="project" value="InterPro"/>
</dbReference>
<dbReference type="EMBL" id="NBSK02000008">
    <property type="protein sequence ID" value="KAJ0194140.1"/>
    <property type="molecule type" value="Genomic_DNA"/>
</dbReference>
<protein>
    <recommendedName>
        <fullName evidence="3">RNase H type-1 domain-containing protein</fullName>
    </recommendedName>
</protein>
<evidence type="ECO:0000313" key="2">
    <source>
        <dbReference type="Proteomes" id="UP000235145"/>
    </source>
</evidence>
<comment type="caution">
    <text evidence="1">The sequence shown here is derived from an EMBL/GenBank/DDBJ whole genome shotgun (WGS) entry which is preliminary data.</text>
</comment>